<dbReference type="Gene3D" id="1.10.10.60">
    <property type="entry name" value="Homeodomain-like"/>
    <property type="match status" value="1"/>
</dbReference>
<evidence type="ECO:0000256" key="3">
    <source>
        <dbReference type="ARBA" id="ARBA00023163"/>
    </source>
</evidence>
<organism evidence="5 6">
    <name type="scientific">Hymenobacter cellulosivorans</name>
    <dbReference type="NCBI Taxonomy" id="2932249"/>
    <lineage>
        <taxon>Bacteria</taxon>
        <taxon>Pseudomonadati</taxon>
        <taxon>Bacteroidota</taxon>
        <taxon>Cytophagia</taxon>
        <taxon>Cytophagales</taxon>
        <taxon>Hymenobacteraceae</taxon>
        <taxon>Hymenobacter</taxon>
    </lineage>
</organism>
<evidence type="ECO:0000256" key="1">
    <source>
        <dbReference type="ARBA" id="ARBA00023015"/>
    </source>
</evidence>
<dbReference type="SMART" id="SM00342">
    <property type="entry name" value="HTH_ARAC"/>
    <property type="match status" value="1"/>
</dbReference>
<dbReference type="InterPro" id="IPR018060">
    <property type="entry name" value="HTH_AraC"/>
</dbReference>
<dbReference type="PANTHER" id="PTHR43280">
    <property type="entry name" value="ARAC-FAMILY TRANSCRIPTIONAL REGULATOR"/>
    <property type="match status" value="1"/>
</dbReference>
<accession>A0ABY4F767</accession>
<dbReference type="Pfam" id="PF12833">
    <property type="entry name" value="HTH_18"/>
    <property type="match status" value="1"/>
</dbReference>
<keyword evidence="2" id="KW-0238">DNA-binding</keyword>
<evidence type="ECO:0000313" key="6">
    <source>
        <dbReference type="Proteomes" id="UP000831785"/>
    </source>
</evidence>
<reference evidence="5 6" key="1">
    <citation type="submission" date="2022-04" db="EMBL/GenBank/DDBJ databases">
        <title>Hymenobacter sp. isolated from the air.</title>
        <authorList>
            <person name="Won M."/>
            <person name="Lee C.-M."/>
            <person name="Woen H.-Y."/>
            <person name="Kwon S.-W."/>
        </authorList>
    </citation>
    <scope>NUCLEOTIDE SEQUENCE [LARGE SCALE GENOMIC DNA]</scope>
    <source>
        <strain evidence="6">5116 S-27</strain>
    </source>
</reference>
<keyword evidence="1" id="KW-0805">Transcription regulation</keyword>
<keyword evidence="3" id="KW-0804">Transcription</keyword>
<dbReference type="SUPFAM" id="SSF46689">
    <property type="entry name" value="Homeodomain-like"/>
    <property type="match status" value="1"/>
</dbReference>
<dbReference type="PANTHER" id="PTHR43280:SF32">
    <property type="entry name" value="TRANSCRIPTIONAL REGULATORY PROTEIN"/>
    <property type="match status" value="1"/>
</dbReference>
<dbReference type="Proteomes" id="UP000831785">
    <property type="component" value="Chromosome"/>
</dbReference>
<keyword evidence="6" id="KW-1185">Reference proteome</keyword>
<feature type="domain" description="HTH araC/xylS-type" evidence="4">
    <location>
        <begin position="27"/>
        <end position="124"/>
    </location>
</feature>
<dbReference type="PROSITE" id="PS01124">
    <property type="entry name" value="HTH_ARAC_FAMILY_2"/>
    <property type="match status" value="1"/>
</dbReference>
<dbReference type="RefSeq" id="WP_244716568.1">
    <property type="nucleotide sequence ID" value="NZ_CP095049.1"/>
</dbReference>
<evidence type="ECO:0000259" key="4">
    <source>
        <dbReference type="PROSITE" id="PS01124"/>
    </source>
</evidence>
<evidence type="ECO:0000256" key="2">
    <source>
        <dbReference type="ARBA" id="ARBA00023125"/>
    </source>
</evidence>
<sequence length="139" mass="15809">MPTTPIPKKLLARQHEITADFLRALDRHLADIASGEATEMLEIRDFADQLHIHPTHLSNTIKLTTGHAPCYFFEARILDLARLLLLDSSRSVADVAQSLTYDPSNFTKFFKRFAGVTPKQYREQAWEAQRLAKSETVTI</sequence>
<evidence type="ECO:0000313" key="5">
    <source>
        <dbReference type="EMBL" id="UOQ52510.1"/>
    </source>
</evidence>
<protein>
    <submittedName>
        <fullName evidence="5">AraC family transcriptional regulator</fullName>
    </submittedName>
</protein>
<name>A0ABY4F767_9BACT</name>
<dbReference type="InterPro" id="IPR009057">
    <property type="entry name" value="Homeodomain-like_sf"/>
</dbReference>
<proteinExistence type="predicted"/>
<dbReference type="EMBL" id="CP095049">
    <property type="protein sequence ID" value="UOQ52510.1"/>
    <property type="molecule type" value="Genomic_DNA"/>
</dbReference>
<gene>
    <name evidence="5" type="ORF">MUN80_22505</name>
</gene>